<evidence type="ECO:0000313" key="1">
    <source>
        <dbReference type="EMBL" id="OCF35396.1"/>
    </source>
</evidence>
<reference evidence="1 2" key="1">
    <citation type="submission" date="2013-07" db="EMBL/GenBank/DDBJ databases">
        <title>The Genome Sequence of Cryptococcus heveanensis BCC8398.</title>
        <authorList>
            <consortium name="The Broad Institute Genome Sequencing Platform"/>
            <person name="Cuomo C."/>
            <person name="Litvintseva A."/>
            <person name="Chen Y."/>
            <person name="Heitman J."/>
            <person name="Sun S."/>
            <person name="Springer D."/>
            <person name="Dromer F."/>
            <person name="Young S.K."/>
            <person name="Zeng Q."/>
            <person name="Gargeya S."/>
            <person name="Fitzgerald M."/>
            <person name="Abouelleil A."/>
            <person name="Alvarado L."/>
            <person name="Berlin A.M."/>
            <person name="Chapman S.B."/>
            <person name="Dewar J."/>
            <person name="Goldberg J."/>
            <person name="Griggs A."/>
            <person name="Gujja S."/>
            <person name="Hansen M."/>
            <person name="Howarth C."/>
            <person name="Imamovic A."/>
            <person name="Larimer J."/>
            <person name="McCowan C."/>
            <person name="Murphy C."/>
            <person name="Pearson M."/>
            <person name="Priest M."/>
            <person name="Roberts A."/>
            <person name="Saif S."/>
            <person name="Shea T."/>
            <person name="Sykes S."/>
            <person name="Wortman J."/>
            <person name="Nusbaum C."/>
            <person name="Birren B."/>
        </authorList>
    </citation>
    <scope>NUCLEOTIDE SEQUENCE [LARGE SCALE GENOMIC DNA]</scope>
    <source>
        <strain evidence="1 2">BCC8398</strain>
    </source>
</reference>
<dbReference type="EMBL" id="KI669499">
    <property type="protein sequence ID" value="OCF35396.1"/>
    <property type="molecule type" value="Genomic_DNA"/>
</dbReference>
<sequence length="281" mass="30461">MKVLIGFCITCAVFIIPPTLRLLLPFLFGTVPRFVLRIWLLFASREVVVDFKIVEKLDGVPVVHDSVTYAQHLISSNGYTAKLYGVALNIANKSYEVATPVLVRTKPLLESADGLAVATFDRAEATFPYPFKTPTQDLIVVKQAKAVYDDNTQPVIQDVLNKTAAINSAIGARASATIHTSQDIAHALVEQLKHLAEHGKEIPGALIDGVGKATGDIKGIVFAKETSVQEKSNKLTAYVVDQAKPIIDEIYNFVNSAKIKAEEEARKAAEVANGTTQNTSS</sequence>
<proteinExistence type="predicted"/>
<evidence type="ECO:0000313" key="2">
    <source>
        <dbReference type="Proteomes" id="UP000092666"/>
    </source>
</evidence>
<organism evidence="1 2">
    <name type="scientific">Kwoniella heveanensis BCC8398</name>
    <dbReference type="NCBI Taxonomy" id="1296120"/>
    <lineage>
        <taxon>Eukaryota</taxon>
        <taxon>Fungi</taxon>
        <taxon>Dikarya</taxon>
        <taxon>Basidiomycota</taxon>
        <taxon>Agaricomycotina</taxon>
        <taxon>Tremellomycetes</taxon>
        <taxon>Tremellales</taxon>
        <taxon>Cryptococcaceae</taxon>
        <taxon>Kwoniella</taxon>
    </lineage>
</organism>
<name>A0A1B9GWI9_9TREE</name>
<dbReference type="STRING" id="1296120.A0A1B9GWI9"/>
<reference evidence="2" key="2">
    <citation type="submission" date="2013-12" db="EMBL/GenBank/DDBJ databases">
        <title>Evolution of pathogenesis and genome organization in the Tremellales.</title>
        <authorList>
            <person name="Cuomo C."/>
            <person name="Litvintseva A."/>
            <person name="Heitman J."/>
            <person name="Chen Y."/>
            <person name="Sun S."/>
            <person name="Springer D."/>
            <person name="Dromer F."/>
            <person name="Young S."/>
            <person name="Zeng Q."/>
            <person name="Chapman S."/>
            <person name="Gujja S."/>
            <person name="Saif S."/>
            <person name="Birren B."/>
        </authorList>
    </citation>
    <scope>NUCLEOTIDE SEQUENCE [LARGE SCALE GENOMIC DNA]</scope>
    <source>
        <strain evidence="2">BCC8398</strain>
    </source>
</reference>
<accession>A0A1B9GWI9</accession>
<protein>
    <submittedName>
        <fullName evidence="1">Uncharacterized protein</fullName>
    </submittedName>
</protein>
<dbReference type="OrthoDB" id="376826at2759"/>
<dbReference type="AlphaFoldDB" id="A0A1B9GWI9"/>
<dbReference type="Proteomes" id="UP000092666">
    <property type="component" value="Unassembled WGS sequence"/>
</dbReference>
<keyword evidence="2" id="KW-1185">Reference proteome</keyword>
<gene>
    <name evidence="1" type="ORF">I316_02946</name>
</gene>